<evidence type="ECO:0000256" key="2">
    <source>
        <dbReference type="SAM" id="MobiDB-lite"/>
    </source>
</evidence>
<dbReference type="Pfam" id="PF02410">
    <property type="entry name" value="RsfS"/>
    <property type="match status" value="1"/>
</dbReference>
<accession>A0A6J6TTF5</accession>
<dbReference type="Gene3D" id="3.30.460.10">
    <property type="entry name" value="Beta Polymerase, domain 2"/>
    <property type="match status" value="1"/>
</dbReference>
<dbReference type="HAMAP" id="MF_01477">
    <property type="entry name" value="Iojap_RsfS"/>
    <property type="match status" value="1"/>
</dbReference>
<dbReference type="AlphaFoldDB" id="A0A6J6TTF5"/>
<feature type="region of interest" description="Disordered" evidence="2">
    <location>
        <begin position="1"/>
        <end position="21"/>
    </location>
</feature>
<dbReference type="PANTHER" id="PTHR21043">
    <property type="entry name" value="IOJAP SUPERFAMILY ORTHOLOG"/>
    <property type="match status" value="1"/>
</dbReference>
<dbReference type="EMBL" id="CAFBMG010000048">
    <property type="protein sequence ID" value="CAB4900099.1"/>
    <property type="molecule type" value="Genomic_DNA"/>
</dbReference>
<dbReference type="InterPro" id="IPR004394">
    <property type="entry name" value="Iojap/RsfS/C7orf30"/>
</dbReference>
<name>A0A6J6TTF5_9ZZZZ</name>
<evidence type="ECO:0000256" key="1">
    <source>
        <dbReference type="ARBA" id="ARBA00010574"/>
    </source>
</evidence>
<dbReference type="GO" id="GO:0043023">
    <property type="term" value="F:ribosomal large subunit binding"/>
    <property type="evidence" value="ECO:0007669"/>
    <property type="project" value="TreeGrafter"/>
</dbReference>
<evidence type="ECO:0000313" key="5">
    <source>
        <dbReference type="EMBL" id="CAB4900099.1"/>
    </source>
</evidence>
<dbReference type="EMBL" id="CAEZYU010000077">
    <property type="protein sequence ID" value="CAB4749489.1"/>
    <property type="molecule type" value="Genomic_DNA"/>
</dbReference>
<comment type="similarity">
    <text evidence="1">Belongs to the Iojap/RsfS family.</text>
</comment>
<dbReference type="SUPFAM" id="SSF81301">
    <property type="entry name" value="Nucleotidyltransferase"/>
    <property type="match status" value="1"/>
</dbReference>
<dbReference type="GO" id="GO:0090071">
    <property type="term" value="P:negative regulation of ribosome biogenesis"/>
    <property type="evidence" value="ECO:0007669"/>
    <property type="project" value="TreeGrafter"/>
</dbReference>
<dbReference type="InterPro" id="IPR043519">
    <property type="entry name" value="NT_sf"/>
</dbReference>
<organism evidence="4">
    <name type="scientific">freshwater metagenome</name>
    <dbReference type="NCBI Taxonomy" id="449393"/>
    <lineage>
        <taxon>unclassified sequences</taxon>
        <taxon>metagenomes</taxon>
        <taxon>ecological metagenomes</taxon>
    </lineage>
</organism>
<protein>
    <submittedName>
        <fullName evidence="4">Unannotated protein</fullName>
    </submittedName>
</protein>
<dbReference type="NCBIfam" id="TIGR00090">
    <property type="entry name" value="rsfS_iojap_ybeB"/>
    <property type="match status" value="1"/>
</dbReference>
<dbReference type="GO" id="GO:0017148">
    <property type="term" value="P:negative regulation of translation"/>
    <property type="evidence" value="ECO:0007669"/>
    <property type="project" value="TreeGrafter"/>
</dbReference>
<evidence type="ECO:0000313" key="4">
    <source>
        <dbReference type="EMBL" id="CAB4749489.1"/>
    </source>
</evidence>
<sequence length="133" mass="14578">MNPPSQIAPEQPASDASDLARSAARAADSKGATEIVILDVAQVMGICELFVILTAANTPMVKAVTDEIQERISVDCGRSPRAIEGADARRWVLLDYGDIVVHIFLAEDREYYRLERLYADSAQQDWQLGTPTS</sequence>
<gene>
    <name evidence="3" type="ORF">UFOPK1358_00941</name>
    <name evidence="4" type="ORF">UFOPK2766_01564</name>
    <name evidence="5" type="ORF">UFOPK3519_00790</name>
</gene>
<dbReference type="EMBL" id="CAEZSF010000080">
    <property type="protein sequence ID" value="CAB4539518.1"/>
    <property type="molecule type" value="Genomic_DNA"/>
</dbReference>
<dbReference type="PANTHER" id="PTHR21043:SF0">
    <property type="entry name" value="MITOCHONDRIAL ASSEMBLY OF RIBOSOMAL LARGE SUBUNIT PROTEIN 1"/>
    <property type="match status" value="1"/>
</dbReference>
<proteinExistence type="inferred from homology"/>
<evidence type="ECO:0000313" key="3">
    <source>
        <dbReference type="EMBL" id="CAB4539518.1"/>
    </source>
</evidence>
<reference evidence="4" key="1">
    <citation type="submission" date="2020-05" db="EMBL/GenBank/DDBJ databases">
        <authorList>
            <person name="Chiriac C."/>
            <person name="Salcher M."/>
            <person name="Ghai R."/>
            <person name="Kavagutti S V."/>
        </authorList>
    </citation>
    <scope>NUCLEOTIDE SEQUENCE</scope>
</reference>